<keyword evidence="1" id="KW-0175">Coiled coil</keyword>
<dbReference type="Proteomes" id="UP000219636">
    <property type="component" value="Unassembled WGS sequence"/>
</dbReference>
<evidence type="ECO:0000256" key="1">
    <source>
        <dbReference type="SAM" id="Coils"/>
    </source>
</evidence>
<dbReference type="OrthoDB" id="2902045at2"/>
<evidence type="ECO:0000313" key="3">
    <source>
        <dbReference type="Proteomes" id="UP000219636"/>
    </source>
</evidence>
<gene>
    <name evidence="2" type="ORF">SAMN05880501_112109</name>
</gene>
<reference evidence="3" key="1">
    <citation type="submission" date="2017-08" db="EMBL/GenBank/DDBJ databases">
        <authorList>
            <person name="Varghese N."/>
            <person name="Submissions S."/>
        </authorList>
    </citation>
    <scope>NUCLEOTIDE SEQUENCE [LARGE SCALE GENOMIC DNA]</scope>
    <source>
        <strain evidence="3">JC22</strain>
    </source>
</reference>
<dbReference type="AlphaFoldDB" id="A0A285TFN8"/>
<dbReference type="EMBL" id="OBMQ01000012">
    <property type="protein sequence ID" value="SOC21074.1"/>
    <property type="molecule type" value="Genomic_DNA"/>
</dbReference>
<name>A0A285TFN8_9BACL</name>
<organism evidence="2 3">
    <name type="scientific">Ureibacillus xyleni</name>
    <dbReference type="NCBI Taxonomy" id="614648"/>
    <lineage>
        <taxon>Bacteria</taxon>
        <taxon>Bacillati</taxon>
        <taxon>Bacillota</taxon>
        <taxon>Bacilli</taxon>
        <taxon>Bacillales</taxon>
        <taxon>Caryophanaceae</taxon>
        <taxon>Ureibacillus</taxon>
    </lineage>
</organism>
<proteinExistence type="predicted"/>
<feature type="coiled-coil region" evidence="1">
    <location>
        <begin position="266"/>
        <end position="293"/>
    </location>
</feature>
<keyword evidence="3" id="KW-1185">Reference proteome</keyword>
<dbReference type="RefSeq" id="WP_097074590.1">
    <property type="nucleotide sequence ID" value="NZ_OBMQ01000012.1"/>
</dbReference>
<protein>
    <submittedName>
        <fullName evidence="2">Uncharacterized protein</fullName>
    </submittedName>
</protein>
<accession>A0A285TFN8</accession>
<sequence length="314" mass="35561">MNIFATQQVNGNRDFGITTSVKNNNGTTSFKAVFGDEARKINPLHDVNNSRNNLIYDAIETNDWSKYYAFEAKQQPAWYEQVNGQYVPNKMYYSSLIEANMNAVQEAKLDGDKELAAIWENNLQQMINKFNQAPGIVPYVVGLNHREDLAAQYGVAMADKSFFDSKYNSQLVATQGKFEQNMWYDNTYFAENKELKDHVAALVSENVPKDSMTNSSSLVATSEEIKTPTSIIEDSVSDSTVTKKQTEVIQNIVAKGDIDTASINLIEGIQENQQDSNDQLEKESAKKQDLQELYLHNLKFAFHPNFKLVKESYI</sequence>
<evidence type="ECO:0000313" key="2">
    <source>
        <dbReference type="EMBL" id="SOC21074.1"/>
    </source>
</evidence>